<dbReference type="Proteomes" id="UP000053317">
    <property type="component" value="Unassembled WGS sequence"/>
</dbReference>
<reference evidence="2 3" key="1">
    <citation type="submission" date="2015-05" db="EMBL/GenBank/DDBJ databases">
        <title>Distinctive expansion of gene families associated with plant cell wall degradation and secondary metabolism in the genomes of grapevine trunk pathogens.</title>
        <authorList>
            <person name="Lawrence D.P."/>
            <person name="Travadon R."/>
            <person name="Rolshausen P.E."/>
            <person name="Baumgartner K."/>
        </authorList>
    </citation>
    <scope>NUCLEOTIDE SEQUENCE [LARGE SCALE GENOMIC DNA]</scope>
    <source>
        <strain evidence="2">UCRPC4</strain>
    </source>
</reference>
<dbReference type="EMBL" id="LCWF01000137">
    <property type="protein sequence ID" value="KKY17733.1"/>
    <property type="molecule type" value="Genomic_DNA"/>
</dbReference>
<dbReference type="PANTHER" id="PTHR32027:SF0">
    <property type="entry name" value="CYTOSINE DEAMINASE"/>
    <property type="match status" value="1"/>
</dbReference>
<gene>
    <name evidence="2" type="ORF">UCRPC4_g05366</name>
</gene>
<evidence type="ECO:0000313" key="2">
    <source>
        <dbReference type="EMBL" id="KKY17733.1"/>
    </source>
</evidence>
<dbReference type="AlphaFoldDB" id="A0A0G2G1B5"/>
<sequence>MSNSSPDLIRGVYLHGRPPSSLWDVHLGPSTVSSITPHTCSSPNPESYHSSPTTCPHSILLPALCHPHIHLDKCFILSSSLDPSSYSDLAPKSGTFPEALQLTSVAKSRFTPSDLYQRGTWLLSESLAAGVTSLRAFVEIDSTVEFKCLETAIQLKHDYADKCVIQICAFAQDPIFSGENGHKNLSLLSQALDKYGDEIRVLGTTPYVESSVETSHRNIDWAIQTALKYDLHLDFHLDYNLDETKAPMIWYVIDSLKTQKWPTISSWSSKPTTNPLKTIAVGHCTRLTLLPASELENLINKISTLSLPLTFIGLPTSDLYMMGRSSHSHSQPQPQTPMNIPRATLSPTYLLSLTPHKNTPFPNTALSINNISNPFTPSGSLDPLTLCSIGIGLYHAGTPEDTKTLYESVSVRARLGIGIGIDNDLFDNTTKQSTSTTLEIAPNTPINFIQYSSTNSSVAYYNDNNNTDLPQSKIKNPKPREKKSLQEIVWDPPFWGDRKVWFQR</sequence>
<dbReference type="InterPro" id="IPR052349">
    <property type="entry name" value="Metallo-hydrolase_Enzymes"/>
</dbReference>
<organism evidence="2 3">
    <name type="scientific">Phaeomoniella chlamydospora</name>
    <name type="common">Phaeoacremonium chlamydosporum</name>
    <dbReference type="NCBI Taxonomy" id="158046"/>
    <lineage>
        <taxon>Eukaryota</taxon>
        <taxon>Fungi</taxon>
        <taxon>Dikarya</taxon>
        <taxon>Ascomycota</taxon>
        <taxon>Pezizomycotina</taxon>
        <taxon>Eurotiomycetes</taxon>
        <taxon>Chaetothyriomycetidae</taxon>
        <taxon>Phaeomoniellales</taxon>
        <taxon>Phaeomoniellaceae</taxon>
        <taxon>Phaeomoniella</taxon>
    </lineage>
</organism>
<feature type="compositionally biased region" description="Polar residues" evidence="1">
    <location>
        <begin position="463"/>
        <end position="474"/>
    </location>
</feature>
<protein>
    <submittedName>
        <fullName evidence="2">Putative zinc metallopeptidase</fullName>
    </submittedName>
</protein>
<comment type="caution">
    <text evidence="2">The sequence shown here is derived from an EMBL/GenBank/DDBJ whole genome shotgun (WGS) entry which is preliminary data.</text>
</comment>
<proteinExistence type="predicted"/>
<accession>A0A0G2G1B5</accession>
<keyword evidence="3" id="KW-1185">Reference proteome</keyword>
<dbReference type="OrthoDB" id="10266980at2759"/>
<name>A0A0G2G1B5_PHACM</name>
<dbReference type="PANTHER" id="PTHR32027">
    <property type="entry name" value="CYTOSINE DEAMINASE"/>
    <property type="match status" value="1"/>
</dbReference>
<feature type="region of interest" description="Disordered" evidence="1">
    <location>
        <begin position="463"/>
        <end position="483"/>
    </location>
</feature>
<evidence type="ECO:0000256" key="1">
    <source>
        <dbReference type="SAM" id="MobiDB-lite"/>
    </source>
</evidence>
<evidence type="ECO:0000313" key="3">
    <source>
        <dbReference type="Proteomes" id="UP000053317"/>
    </source>
</evidence>
<dbReference type="GO" id="GO:0016814">
    <property type="term" value="F:hydrolase activity, acting on carbon-nitrogen (but not peptide) bonds, in cyclic amidines"/>
    <property type="evidence" value="ECO:0007669"/>
    <property type="project" value="TreeGrafter"/>
</dbReference>
<dbReference type="SUPFAM" id="SSF51556">
    <property type="entry name" value="Metallo-dependent hydrolases"/>
    <property type="match status" value="1"/>
</dbReference>
<dbReference type="InterPro" id="IPR032466">
    <property type="entry name" value="Metal_Hydrolase"/>
</dbReference>
<dbReference type="Gene3D" id="3.20.20.140">
    <property type="entry name" value="Metal-dependent hydrolases"/>
    <property type="match status" value="1"/>
</dbReference>
<reference evidence="2 3" key="2">
    <citation type="submission" date="2015-05" db="EMBL/GenBank/DDBJ databases">
        <authorList>
            <person name="Morales-Cruz A."/>
            <person name="Amrine K.C."/>
            <person name="Cantu D."/>
        </authorList>
    </citation>
    <scope>NUCLEOTIDE SEQUENCE [LARGE SCALE GENOMIC DNA]</scope>
    <source>
        <strain evidence="2">UCRPC4</strain>
    </source>
</reference>